<organism evidence="1 2">
    <name type="scientific">Magallana gigas</name>
    <name type="common">Pacific oyster</name>
    <name type="synonym">Crassostrea gigas</name>
    <dbReference type="NCBI Taxonomy" id="29159"/>
    <lineage>
        <taxon>Eukaryota</taxon>
        <taxon>Metazoa</taxon>
        <taxon>Spiralia</taxon>
        <taxon>Lophotrochozoa</taxon>
        <taxon>Mollusca</taxon>
        <taxon>Bivalvia</taxon>
        <taxon>Autobranchia</taxon>
        <taxon>Pteriomorphia</taxon>
        <taxon>Ostreida</taxon>
        <taxon>Ostreoidea</taxon>
        <taxon>Ostreidae</taxon>
        <taxon>Magallana</taxon>
    </lineage>
</organism>
<evidence type="ECO:0000313" key="1">
    <source>
        <dbReference type="EnsemblMetazoa" id="G33526.1:cds"/>
    </source>
</evidence>
<proteinExistence type="predicted"/>
<reference evidence="1" key="1">
    <citation type="submission" date="2022-08" db="UniProtKB">
        <authorList>
            <consortium name="EnsemblMetazoa"/>
        </authorList>
    </citation>
    <scope>IDENTIFICATION</scope>
    <source>
        <strain evidence="1">05x7-T-G4-1.051#20</strain>
    </source>
</reference>
<protein>
    <submittedName>
        <fullName evidence="1">Uncharacterized protein</fullName>
    </submittedName>
</protein>
<name>A0A8W8MJT7_MAGGI</name>
<sequence>MMVEMVEEGKKVPEGHSGNCGYPPLIPITIESDGHNNNPLYWYRDKNPFQSAPQAIKVQIRTAGVVALLN</sequence>
<dbReference type="AlphaFoldDB" id="A0A8W8MJT7"/>
<dbReference type="Proteomes" id="UP000005408">
    <property type="component" value="Unassembled WGS sequence"/>
</dbReference>
<keyword evidence="2" id="KW-1185">Reference proteome</keyword>
<accession>A0A8W8MJT7</accession>
<evidence type="ECO:0000313" key="2">
    <source>
        <dbReference type="Proteomes" id="UP000005408"/>
    </source>
</evidence>
<dbReference type="EnsemblMetazoa" id="G33526.1">
    <property type="protein sequence ID" value="G33526.1:cds"/>
    <property type="gene ID" value="G33526"/>
</dbReference>